<gene>
    <name evidence="2" type="ORF">MFFC18_15840</name>
</gene>
<dbReference type="InterPro" id="IPR008651">
    <property type="entry name" value="Uncharacterised_HicB"/>
</dbReference>
<keyword evidence="3" id="KW-1185">Reference proteome</keyword>
<evidence type="ECO:0000313" key="3">
    <source>
        <dbReference type="Proteomes" id="UP000322214"/>
    </source>
</evidence>
<dbReference type="InterPro" id="IPR013321">
    <property type="entry name" value="Arc_rbn_hlx_hlx"/>
</dbReference>
<sequence length="179" mass="19734">MNEPMTQEGFTVRCQKILQVAKDLYQRRPDWVTFFRETLGVNGAARSVFPGQDDFLKFEQSPAYGEIQTMVASLRTAKVRGGGKDEATRVITVRLPESLHEALKKEADDHRTSMNKLCISKLLQVLAESENAAASVGTSTSSMPSTPVFRQQTSPIPQQPARTPAPAATNFRSTYGQGE</sequence>
<protein>
    <recommendedName>
        <fullName evidence="4">HicB family protein</fullName>
    </recommendedName>
</protein>
<evidence type="ECO:0000313" key="2">
    <source>
        <dbReference type="EMBL" id="QEG21725.1"/>
    </source>
</evidence>
<feature type="compositionally biased region" description="Low complexity" evidence="1">
    <location>
        <begin position="159"/>
        <end position="169"/>
    </location>
</feature>
<dbReference type="AlphaFoldDB" id="A0A5B9P918"/>
<dbReference type="KEGG" id="mff:MFFC18_15840"/>
<dbReference type="Proteomes" id="UP000322214">
    <property type="component" value="Chromosome"/>
</dbReference>
<evidence type="ECO:0008006" key="4">
    <source>
        <dbReference type="Google" id="ProtNLM"/>
    </source>
</evidence>
<reference evidence="2 3" key="1">
    <citation type="submission" date="2019-08" db="EMBL/GenBank/DDBJ databases">
        <title>Deep-cultivation of Planctomycetes and their phenomic and genomic characterization uncovers novel biology.</title>
        <authorList>
            <person name="Wiegand S."/>
            <person name="Jogler M."/>
            <person name="Boedeker C."/>
            <person name="Pinto D."/>
            <person name="Vollmers J."/>
            <person name="Rivas-Marin E."/>
            <person name="Kohn T."/>
            <person name="Peeters S.H."/>
            <person name="Heuer A."/>
            <person name="Rast P."/>
            <person name="Oberbeckmann S."/>
            <person name="Bunk B."/>
            <person name="Jeske O."/>
            <person name="Meyerdierks A."/>
            <person name="Storesund J.E."/>
            <person name="Kallscheuer N."/>
            <person name="Luecker S."/>
            <person name="Lage O.M."/>
            <person name="Pohl T."/>
            <person name="Merkel B.J."/>
            <person name="Hornburger P."/>
            <person name="Mueller R.-W."/>
            <person name="Bruemmer F."/>
            <person name="Labrenz M."/>
            <person name="Spormann A.M."/>
            <person name="Op den Camp H."/>
            <person name="Overmann J."/>
            <person name="Amann R."/>
            <person name="Jetten M.S.M."/>
            <person name="Mascher T."/>
            <person name="Medema M.H."/>
            <person name="Devos D.P."/>
            <person name="Kaster A.-K."/>
            <person name="Ovreas L."/>
            <person name="Rohde M."/>
            <person name="Galperin M.Y."/>
            <person name="Jogler C."/>
        </authorList>
    </citation>
    <scope>NUCLEOTIDE SEQUENCE [LARGE SCALE GENOMIC DNA]</scope>
    <source>
        <strain evidence="2 3">FC18</strain>
    </source>
</reference>
<dbReference type="Gene3D" id="1.10.1220.10">
    <property type="entry name" value="Met repressor-like"/>
    <property type="match status" value="1"/>
</dbReference>
<proteinExistence type="predicted"/>
<dbReference type="InterPro" id="IPR010985">
    <property type="entry name" value="Ribbon_hlx_hlx"/>
</dbReference>
<dbReference type="GO" id="GO:0006355">
    <property type="term" value="P:regulation of DNA-templated transcription"/>
    <property type="evidence" value="ECO:0007669"/>
    <property type="project" value="InterPro"/>
</dbReference>
<dbReference type="RefSeq" id="WP_075085408.1">
    <property type="nucleotide sequence ID" value="NZ_CP042912.1"/>
</dbReference>
<evidence type="ECO:0000256" key="1">
    <source>
        <dbReference type="SAM" id="MobiDB-lite"/>
    </source>
</evidence>
<organism evidence="2 3">
    <name type="scientific">Mariniblastus fucicola</name>
    <dbReference type="NCBI Taxonomy" id="980251"/>
    <lineage>
        <taxon>Bacteria</taxon>
        <taxon>Pseudomonadati</taxon>
        <taxon>Planctomycetota</taxon>
        <taxon>Planctomycetia</taxon>
        <taxon>Pirellulales</taxon>
        <taxon>Pirellulaceae</taxon>
        <taxon>Mariniblastus</taxon>
    </lineage>
</organism>
<feature type="compositionally biased region" description="Polar residues" evidence="1">
    <location>
        <begin position="136"/>
        <end position="156"/>
    </location>
</feature>
<accession>A0A5B9P918</accession>
<dbReference type="Pfam" id="PF05534">
    <property type="entry name" value="HicB"/>
    <property type="match status" value="1"/>
</dbReference>
<name>A0A5B9P918_9BACT</name>
<feature type="region of interest" description="Disordered" evidence="1">
    <location>
        <begin position="135"/>
        <end position="179"/>
    </location>
</feature>
<dbReference type="SUPFAM" id="SSF47598">
    <property type="entry name" value="Ribbon-helix-helix"/>
    <property type="match status" value="1"/>
</dbReference>
<dbReference type="STRING" id="980251.GCA_001642875_03185"/>
<feature type="compositionally biased region" description="Polar residues" evidence="1">
    <location>
        <begin position="170"/>
        <end position="179"/>
    </location>
</feature>
<dbReference type="EMBL" id="CP042912">
    <property type="protein sequence ID" value="QEG21725.1"/>
    <property type="molecule type" value="Genomic_DNA"/>
</dbReference>